<evidence type="ECO:0000256" key="3">
    <source>
        <dbReference type="SAM" id="Phobius"/>
    </source>
</evidence>
<dbReference type="SUPFAM" id="SSF53756">
    <property type="entry name" value="UDP-Glycosyltransferase/glycogen phosphorylase"/>
    <property type="match status" value="1"/>
</dbReference>
<dbReference type="CDD" id="cd03784">
    <property type="entry name" value="GT1_Gtf-like"/>
    <property type="match status" value="1"/>
</dbReference>
<dbReference type="PANTHER" id="PTHR48043:SF145">
    <property type="entry name" value="FI06409P-RELATED"/>
    <property type="match status" value="1"/>
</dbReference>
<name>A0A8H7S2Z2_9FUNG</name>
<sequence>MLLFFLIPSIIGVLCTLFASGTTATASLSLYEELGSPSFRTPKNILFGVTLGGSSHASWVVRILNELAERGHNVTYAGTDIYLKFAQPFPHINIVDLGESVESKMDITNMQNPRTWSDRQNEVEVDIENYDRIFEGVQEAIQSHNIDVVMADSFSTACFDAARKTKIPSIVTMLINLAPDALASYVNKEIDIGGEATVDHMPLGFRLYKKFLYPLNTYLNLNSRRQKYYAQRERAMGGLPVLKNPHVHSLKIVNSLYGIEEARPMGPLVEMIGPIFNAHYNPMTPDIQKYLDSHSRVLYIAFGQFAAFEPTLTERVLIEALEILEEGLIDGFLWGVGSSTARLPETVTTTSGKVYNVAELWGDHPHAFLSPWAPQFPILRHPSVITFLSHGGGMSVFESLYGGVRTVIRPFFGDQPAHALHYEREQLGGYLNLEREKPFDILREVIEDKKGIFQKNTNRYQAMVQLRSQYAVSRGADLVEEVLFSSKEDGTLPHRMDIARKVSYLKANDYDLYLYLISILLGFGFIVRFIYNQFATDYDRGGQQEKLKRL</sequence>
<feature type="transmembrane region" description="Helical" evidence="3">
    <location>
        <begin position="512"/>
        <end position="531"/>
    </location>
</feature>
<reference evidence="5 6" key="1">
    <citation type="submission" date="2020-12" db="EMBL/GenBank/DDBJ databases">
        <title>Metabolic potential, ecology and presence of endohyphal bacteria is reflected in genomic diversity of Mucoromycotina.</title>
        <authorList>
            <person name="Muszewska A."/>
            <person name="Okrasinska A."/>
            <person name="Steczkiewicz K."/>
            <person name="Drgas O."/>
            <person name="Orlowska M."/>
            <person name="Perlinska-Lenart U."/>
            <person name="Aleksandrzak-Piekarczyk T."/>
            <person name="Szatraj K."/>
            <person name="Zielenkiewicz U."/>
            <person name="Pilsyk S."/>
            <person name="Malc E."/>
            <person name="Mieczkowski P."/>
            <person name="Kruszewska J.S."/>
            <person name="Biernat P."/>
            <person name="Pawlowska J."/>
        </authorList>
    </citation>
    <scope>NUCLEOTIDE SEQUENCE [LARGE SCALE GENOMIC DNA]</scope>
    <source>
        <strain evidence="5 6">CBS 142.35</strain>
    </source>
</reference>
<evidence type="ECO:0000256" key="1">
    <source>
        <dbReference type="ARBA" id="ARBA00022676"/>
    </source>
</evidence>
<keyword evidence="1" id="KW-0328">Glycosyltransferase</keyword>
<evidence type="ECO:0000313" key="5">
    <source>
        <dbReference type="EMBL" id="KAG2221741.1"/>
    </source>
</evidence>
<dbReference type="Gene3D" id="3.40.50.2000">
    <property type="entry name" value="Glycogen Phosphorylase B"/>
    <property type="match status" value="2"/>
</dbReference>
<evidence type="ECO:0008006" key="7">
    <source>
        <dbReference type="Google" id="ProtNLM"/>
    </source>
</evidence>
<feature type="chain" id="PRO_5034203128" description="UDP-glycosyltransferases domain-containing protein" evidence="4">
    <location>
        <begin position="25"/>
        <end position="550"/>
    </location>
</feature>
<feature type="signal peptide" evidence="4">
    <location>
        <begin position="1"/>
        <end position="24"/>
    </location>
</feature>
<proteinExistence type="predicted"/>
<dbReference type="GO" id="GO:0008194">
    <property type="term" value="F:UDP-glycosyltransferase activity"/>
    <property type="evidence" value="ECO:0007669"/>
    <property type="project" value="InterPro"/>
</dbReference>
<keyword evidence="3" id="KW-0472">Membrane</keyword>
<keyword evidence="3" id="KW-1133">Transmembrane helix</keyword>
<protein>
    <recommendedName>
        <fullName evidence="7">UDP-glycosyltransferases domain-containing protein</fullName>
    </recommendedName>
</protein>
<dbReference type="Proteomes" id="UP000646827">
    <property type="component" value="Unassembled WGS sequence"/>
</dbReference>
<evidence type="ECO:0000256" key="2">
    <source>
        <dbReference type="ARBA" id="ARBA00022679"/>
    </source>
</evidence>
<accession>A0A8H7S2Z2</accession>
<organism evidence="5 6">
    <name type="scientific">Circinella minor</name>
    <dbReference type="NCBI Taxonomy" id="1195481"/>
    <lineage>
        <taxon>Eukaryota</taxon>
        <taxon>Fungi</taxon>
        <taxon>Fungi incertae sedis</taxon>
        <taxon>Mucoromycota</taxon>
        <taxon>Mucoromycotina</taxon>
        <taxon>Mucoromycetes</taxon>
        <taxon>Mucorales</taxon>
        <taxon>Lichtheimiaceae</taxon>
        <taxon>Circinella</taxon>
    </lineage>
</organism>
<evidence type="ECO:0000256" key="4">
    <source>
        <dbReference type="SAM" id="SignalP"/>
    </source>
</evidence>
<dbReference type="EMBL" id="JAEPRB010000101">
    <property type="protein sequence ID" value="KAG2221741.1"/>
    <property type="molecule type" value="Genomic_DNA"/>
</dbReference>
<dbReference type="Pfam" id="PF00201">
    <property type="entry name" value="UDPGT"/>
    <property type="match status" value="1"/>
</dbReference>
<gene>
    <name evidence="5" type="ORF">INT45_007147</name>
</gene>
<dbReference type="AlphaFoldDB" id="A0A8H7S2Z2"/>
<comment type="caution">
    <text evidence="5">The sequence shown here is derived from an EMBL/GenBank/DDBJ whole genome shotgun (WGS) entry which is preliminary data.</text>
</comment>
<dbReference type="InterPro" id="IPR002213">
    <property type="entry name" value="UDP_glucos_trans"/>
</dbReference>
<keyword evidence="2" id="KW-0808">Transferase</keyword>
<dbReference type="InterPro" id="IPR050271">
    <property type="entry name" value="UDP-glycosyltransferase"/>
</dbReference>
<dbReference type="PANTHER" id="PTHR48043">
    <property type="entry name" value="EG:EG0003.4 PROTEIN-RELATED"/>
    <property type="match status" value="1"/>
</dbReference>
<keyword evidence="6" id="KW-1185">Reference proteome</keyword>
<dbReference type="OrthoDB" id="5835829at2759"/>
<keyword evidence="4" id="KW-0732">Signal</keyword>
<keyword evidence="3" id="KW-0812">Transmembrane</keyword>
<evidence type="ECO:0000313" key="6">
    <source>
        <dbReference type="Proteomes" id="UP000646827"/>
    </source>
</evidence>